<organism evidence="3 4">
    <name type="scientific">Clitoria ternatea</name>
    <name type="common">Butterfly pea</name>
    <dbReference type="NCBI Taxonomy" id="43366"/>
    <lineage>
        <taxon>Eukaryota</taxon>
        <taxon>Viridiplantae</taxon>
        <taxon>Streptophyta</taxon>
        <taxon>Embryophyta</taxon>
        <taxon>Tracheophyta</taxon>
        <taxon>Spermatophyta</taxon>
        <taxon>Magnoliopsida</taxon>
        <taxon>eudicotyledons</taxon>
        <taxon>Gunneridae</taxon>
        <taxon>Pentapetalae</taxon>
        <taxon>rosids</taxon>
        <taxon>fabids</taxon>
        <taxon>Fabales</taxon>
        <taxon>Fabaceae</taxon>
        <taxon>Papilionoideae</taxon>
        <taxon>50 kb inversion clade</taxon>
        <taxon>NPAAA clade</taxon>
        <taxon>indigoferoid/millettioid clade</taxon>
        <taxon>Phaseoleae</taxon>
        <taxon>Clitoria</taxon>
    </lineage>
</organism>
<feature type="signal peptide" evidence="2">
    <location>
        <begin position="1"/>
        <end position="28"/>
    </location>
</feature>
<feature type="chain" id="PRO_5043036765" evidence="2">
    <location>
        <begin position="29"/>
        <end position="107"/>
    </location>
</feature>
<dbReference type="EMBL" id="JAYKXN010000003">
    <property type="protein sequence ID" value="KAK7300434.1"/>
    <property type="molecule type" value="Genomic_DNA"/>
</dbReference>
<evidence type="ECO:0000313" key="3">
    <source>
        <dbReference type="EMBL" id="KAK7300434.1"/>
    </source>
</evidence>
<feature type="region of interest" description="Disordered" evidence="1">
    <location>
        <begin position="46"/>
        <end position="65"/>
    </location>
</feature>
<dbReference type="AlphaFoldDB" id="A0AAN9JLM6"/>
<proteinExistence type="predicted"/>
<sequence length="107" mass="11606">MAKYCRAMLVFGIGMLVVSMWCVKGTGAYDDDDDVEEAIHAVLRDEGGGGGGGCQSRHSDGVEECTDEDDHLGLYADVDDTFRVKNIHVQDDDDSSDVSHNNDELGH</sequence>
<evidence type="ECO:0000256" key="2">
    <source>
        <dbReference type="SAM" id="SignalP"/>
    </source>
</evidence>
<comment type="caution">
    <text evidence="3">The sequence shown here is derived from an EMBL/GenBank/DDBJ whole genome shotgun (WGS) entry which is preliminary data.</text>
</comment>
<gene>
    <name evidence="3" type="ORF">RJT34_11278</name>
</gene>
<name>A0AAN9JLM6_CLITE</name>
<evidence type="ECO:0000313" key="4">
    <source>
        <dbReference type="Proteomes" id="UP001359559"/>
    </source>
</evidence>
<keyword evidence="2" id="KW-0732">Signal</keyword>
<keyword evidence="4" id="KW-1185">Reference proteome</keyword>
<reference evidence="3 4" key="1">
    <citation type="submission" date="2024-01" db="EMBL/GenBank/DDBJ databases">
        <title>The genomes of 5 underutilized Papilionoideae crops provide insights into root nodulation and disease resistance.</title>
        <authorList>
            <person name="Yuan L."/>
        </authorList>
    </citation>
    <scope>NUCLEOTIDE SEQUENCE [LARGE SCALE GENOMIC DNA]</scope>
    <source>
        <strain evidence="3">LY-2023</strain>
        <tissue evidence="3">Leaf</tissue>
    </source>
</reference>
<dbReference type="Proteomes" id="UP001359559">
    <property type="component" value="Unassembled WGS sequence"/>
</dbReference>
<accession>A0AAN9JLM6</accession>
<protein>
    <submittedName>
        <fullName evidence="3">Uncharacterized protein</fullName>
    </submittedName>
</protein>
<evidence type="ECO:0000256" key="1">
    <source>
        <dbReference type="SAM" id="MobiDB-lite"/>
    </source>
</evidence>